<dbReference type="InterPro" id="IPR046582">
    <property type="entry name" value="DUF6630"/>
</dbReference>
<reference evidence="2" key="1">
    <citation type="submission" date="2020-09" db="EMBL/GenBank/DDBJ databases">
        <title>A novel bacterium of genus Paenibacillus, isolated from South China Sea.</title>
        <authorList>
            <person name="Huang H."/>
            <person name="Mo K."/>
            <person name="Hu Y."/>
        </authorList>
    </citation>
    <scope>NUCLEOTIDE SEQUENCE</scope>
    <source>
        <strain evidence="2">IB182363</strain>
    </source>
</reference>
<evidence type="ECO:0000313" key="2">
    <source>
        <dbReference type="EMBL" id="MBD2865118.1"/>
    </source>
</evidence>
<dbReference type="RefSeq" id="WP_190930740.1">
    <property type="nucleotide sequence ID" value="NZ_JACXJA010000037.1"/>
</dbReference>
<protein>
    <recommendedName>
        <fullName evidence="1">DUF6630 domain-containing protein</fullName>
    </recommendedName>
</protein>
<feature type="domain" description="DUF6630" evidence="1">
    <location>
        <begin position="34"/>
        <end position="193"/>
    </location>
</feature>
<sequence>MGWLRWWCRSRKTETNADVETVDQESSIVKRTALITLSAQLSADSEIVVSEVVLALEHPELYVEQWADRLANRGIEEPIPELAWIALVEALDEQGLVWEIDWKADAEDILFAVHSLLDRRGWHLPSADRQLEQAVRSGGHTYDYLCKLHESLRSHGIVLGSLDINSDSYVLIVFREEEVEEVQQLAKASGYTFHSSFG</sequence>
<comment type="caution">
    <text evidence="2">The sequence shown here is derived from an EMBL/GenBank/DDBJ whole genome shotgun (WGS) entry which is preliminary data.</text>
</comment>
<evidence type="ECO:0000313" key="3">
    <source>
        <dbReference type="Proteomes" id="UP000639396"/>
    </source>
</evidence>
<keyword evidence="3" id="KW-1185">Reference proteome</keyword>
<dbReference type="Pfam" id="PF20335">
    <property type="entry name" value="DUF6630"/>
    <property type="match status" value="1"/>
</dbReference>
<dbReference type="EMBL" id="JACXJA010000037">
    <property type="protein sequence ID" value="MBD2865118.1"/>
    <property type="molecule type" value="Genomic_DNA"/>
</dbReference>
<dbReference type="Proteomes" id="UP000639396">
    <property type="component" value="Unassembled WGS sequence"/>
</dbReference>
<gene>
    <name evidence="2" type="ORF">IDH45_24355</name>
</gene>
<accession>A0A927CEE1</accession>
<evidence type="ECO:0000259" key="1">
    <source>
        <dbReference type="Pfam" id="PF20335"/>
    </source>
</evidence>
<proteinExistence type="predicted"/>
<name>A0A927CEE1_9BACL</name>
<dbReference type="AlphaFoldDB" id="A0A927CEE1"/>
<organism evidence="2 3">
    <name type="scientific">Paenibacillus oceani</name>
    <dbReference type="NCBI Taxonomy" id="2772510"/>
    <lineage>
        <taxon>Bacteria</taxon>
        <taxon>Bacillati</taxon>
        <taxon>Bacillota</taxon>
        <taxon>Bacilli</taxon>
        <taxon>Bacillales</taxon>
        <taxon>Paenibacillaceae</taxon>
        <taxon>Paenibacillus</taxon>
    </lineage>
</organism>